<evidence type="ECO:0000313" key="2">
    <source>
        <dbReference type="EMBL" id="SDP74735.1"/>
    </source>
</evidence>
<proteinExistence type="predicted"/>
<sequence>MARPDDRGVAARRFACGRRGERRRTVGVGGRHRAGGLGAEQDGPRVIARPGLASPLHGVNHGGAARDLHPEAGGDPPPPALRMANALTKQSPVSMAVPRIENGRLVLESGGLVMRRRSPVGRAALALALAIIGNHGRSDLGTVRAHGLGQLLQCFSHIVRPHWASYTGEIALDSVTQSLASPYNCLHPSVTRILTRVFQQGLYVSPLLPKGLCSASHGSIPHLQRATRG</sequence>
<gene>
    <name evidence="2" type="ORF">SAMN04489708_12426</name>
</gene>
<organism evidence="2 3">
    <name type="scientific">Paracidovorax cattleyae</name>
    <dbReference type="NCBI Taxonomy" id="80868"/>
    <lineage>
        <taxon>Bacteria</taxon>
        <taxon>Pseudomonadati</taxon>
        <taxon>Pseudomonadota</taxon>
        <taxon>Betaproteobacteria</taxon>
        <taxon>Burkholderiales</taxon>
        <taxon>Comamonadaceae</taxon>
        <taxon>Paracidovorax</taxon>
    </lineage>
</organism>
<dbReference type="EMBL" id="FNJL01000024">
    <property type="protein sequence ID" value="SDP74735.1"/>
    <property type="molecule type" value="Genomic_DNA"/>
</dbReference>
<evidence type="ECO:0000256" key="1">
    <source>
        <dbReference type="SAM" id="MobiDB-lite"/>
    </source>
</evidence>
<keyword evidence="3" id="KW-1185">Reference proteome</keyword>
<evidence type="ECO:0000313" key="3">
    <source>
        <dbReference type="Proteomes" id="UP000199317"/>
    </source>
</evidence>
<reference evidence="3" key="1">
    <citation type="submission" date="2016-10" db="EMBL/GenBank/DDBJ databases">
        <authorList>
            <person name="Varghese N."/>
            <person name="Submissions S."/>
        </authorList>
    </citation>
    <scope>NUCLEOTIDE SEQUENCE [LARGE SCALE GENOMIC DNA]</scope>
    <source>
        <strain evidence="3">DSM 17101</strain>
    </source>
</reference>
<dbReference type="AlphaFoldDB" id="A0A1H0V924"/>
<feature type="region of interest" description="Disordered" evidence="1">
    <location>
        <begin position="23"/>
        <end position="77"/>
    </location>
</feature>
<protein>
    <submittedName>
        <fullName evidence="2">Uncharacterized protein</fullName>
    </submittedName>
</protein>
<dbReference type="Proteomes" id="UP000199317">
    <property type="component" value="Unassembled WGS sequence"/>
</dbReference>
<name>A0A1H0V924_9BURK</name>
<accession>A0A1H0V924</accession>